<dbReference type="OrthoDB" id="7334987at2"/>
<dbReference type="Proteomes" id="UP000251075">
    <property type="component" value="Unassembled WGS sequence"/>
</dbReference>
<proteinExistence type="predicted"/>
<accession>A0A364NVE9</accession>
<evidence type="ECO:0000256" key="1">
    <source>
        <dbReference type="SAM" id="SignalP"/>
    </source>
</evidence>
<dbReference type="RefSeq" id="WP_112146365.1">
    <property type="nucleotide sequence ID" value="NZ_PGTO01000014.1"/>
</dbReference>
<gene>
    <name evidence="2" type="ORF">CU669_15605</name>
</gene>
<dbReference type="AlphaFoldDB" id="A0A364NVE9"/>
<evidence type="ECO:0008006" key="4">
    <source>
        <dbReference type="Google" id="ProtNLM"/>
    </source>
</evidence>
<evidence type="ECO:0000313" key="2">
    <source>
        <dbReference type="EMBL" id="RAU21036.1"/>
    </source>
</evidence>
<dbReference type="EMBL" id="PGTO01000014">
    <property type="protein sequence ID" value="RAU21036.1"/>
    <property type="molecule type" value="Genomic_DNA"/>
</dbReference>
<evidence type="ECO:0000313" key="3">
    <source>
        <dbReference type="Proteomes" id="UP000251075"/>
    </source>
</evidence>
<protein>
    <recommendedName>
        <fullName evidence="4">HEAT repeat domain-containing protein</fullName>
    </recommendedName>
</protein>
<feature type="chain" id="PRO_5016884551" description="HEAT repeat domain-containing protein" evidence="1">
    <location>
        <begin position="21"/>
        <end position="446"/>
    </location>
</feature>
<feature type="signal peptide" evidence="1">
    <location>
        <begin position="1"/>
        <end position="20"/>
    </location>
</feature>
<organism evidence="2 3">
    <name type="scientific">Paramagnetospirillum kuznetsovii</name>
    <dbReference type="NCBI Taxonomy" id="2053833"/>
    <lineage>
        <taxon>Bacteria</taxon>
        <taxon>Pseudomonadati</taxon>
        <taxon>Pseudomonadota</taxon>
        <taxon>Alphaproteobacteria</taxon>
        <taxon>Rhodospirillales</taxon>
        <taxon>Magnetospirillaceae</taxon>
        <taxon>Paramagnetospirillum</taxon>
    </lineage>
</organism>
<name>A0A364NVE9_9PROT</name>
<keyword evidence="1" id="KW-0732">Signal</keyword>
<reference evidence="2 3" key="1">
    <citation type="submission" date="2017-11" db="EMBL/GenBank/DDBJ databases">
        <title>Draft genome sequence of magnetotactic bacterium Magnetospirillum kuznetsovii LBB-42.</title>
        <authorList>
            <person name="Grouzdev D.S."/>
            <person name="Rysina M.S."/>
            <person name="Baslerov R.V."/>
            <person name="Koziaeva V."/>
        </authorList>
    </citation>
    <scope>NUCLEOTIDE SEQUENCE [LARGE SCALE GENOMIC DNA]</scope>
    <source>
        <strain evidence="2 3">LBB-42</strain>
    </source>
</reference>
<comment type="caution">
    <text evidence="2">The sequence shown here is derived from an EMBL/GenBank/DDBJ whole genome shotgun (WGS) entry which is preliminary data.</text>
</comment>
<keyword evidence="3" id="KW-1185">Reference proteome</keyword>
<sequence>MRGLFGATALLLAVATPAMAALEAKHYVARRVAAEHHLQIAVSGVEDQAGTCRVTGEVVRAFLSRGERFRPGSDVVFALPCGADAFWPQQRLVSAKMVEAFIKSSTGALEAADDGQGMRALDAATDTPTIRDDPALVREATESIAVYSIDAEIKRNNPDGALALARVDDRHLRLRLLAHVVGGLVGRKSAALESATAEMLAAFDGLAADDARLEAGLLALEPLALGGASDASLKLAERLALDVDALTIPSARDAALLSLYGARTRAEAPAAALTALAKVSNPKLRRDHLEDMPFAQKDFGPANPASLIWMDQLLAAAESQADPAFRQEALTALCRTAYRSAGGLAEIPELVGKAVPMAELAAKRHHGPSAVLLAVLTELLGGSKARPEAARWYAVAGVGFDVANSARAEAIKILSSFTPAERAAAARLLGGSGAASPQKLLELAKK</sequence>